<feature type="domain" description="SWIRM" evidence="2">
    <location>
        <begin position="209"/>
        <end position="306"/>
    </location>
</feature>
<dbReference type="KEGG" id="tgb:HG536_0F04150"/>
<dbReference type="InterPro" id="IPR007526">
    <property type="entry name" value="SWIRM"/>
</dbReference>
<dbReference type="Proteomes" id="UP000515788">
    <property type="component" value="Chromosome 6"/>
</dbReference>
<dbReference type="GO" id="GO:0070210">
    <property type="term" value="C:Rpd3L-Expanded complex"/>
    <property type="evidence" value="ECO:0007669"/>
    <property type="project" value="TreeGrafter"/>
</dbReference>
<dbReference type="GO" id="GO:0003713">
    <property type="term" value="F:transcription coactivator activity"/>
    <property type="evidence" value="ECO:0007669"/>
    <property type="project" value="TreeGrafter"/>
</dbReference>
<accession>A0A7G3ZKQ3</accession>
<dbReference type="PROSITE" id="PS50934">
    <property type="entry name" value="SWIRM"/>
    <property type="match status" value="1"/>
</dbReference>
<protein>
    <recommendedName>
        <fullName evidence="2">SWIRM domain-containing protein</fullName>
    </recommendedName>
</protein>
<dbReference type="GO" id="GO:0006338">
    <property type="term" value="P:chromatin remodeling"/>
    <property type="evidence" value="ECO:0007669"/>
    <property type="project" value="TreeGrafter"/>
</dbReference>
<evidence type="ECO:0000313" key="3">
    <source>
        <dbReference type="EMBL" id="QLL34089.1"/>
    </source>
</evidence>
<evidence type="ECO:0000256" key="1">
    <source>
        <dbReference type="SAM" id="MobiDB-lite"/>
    </source>
</evidence>
<dbReference type="Gene3D" id="1.10.10.10">
    <property type="entry name" value="Winged helix-like DNA-binding domain superfamily/Winged helix DNA-binding domain"/>
    <property type="match status" value="1"/>
</dbReference>
<gene>
    <name evidence="3" type="ORF">HG536_0F04150</name>
</gene>
<dbReference type="GeneID" id="59327304"/>
<dbReference type="PANTHER" id="PTHR12374:SF21">
    <property type="entry name" value="SWIRM DOMAIN-CONTAINING PROTEIN FUN19-RELATED"/>
    <property type="match status" value="1"/>
</dbReference>
<feature type="region of interest" description="Disordered" evidence="1">
    <location>
        <begin position="126"/>
        <end position="164"/>
    </location>
</feature>
<organism evidence="3 4">
    <name type="scientific">Torulaspora globosa</name>
    <dbReference type="NCBI Taxonomy" id="48254"/>
    <lineage>
        <taxon>Eukaryota</taxon>
        <taxon>Fungi</taxon>
        <taxon>Dikarya</taxon>
        <taxon>Ascomycota</taxon>
        <taxon>Saccharomycotina</taxon>
        <taxon>Saccharomycetes</taxon>
        <taxon>Saccharomycetales</taxon>
        <taxon>Saccharomycetaceae</taxon>
        <taxon>Torulaspora</taxon>
    </lineage>
</organism>
<dbReference type="EMBL" id="CP059251">
    <property type="protein sequence ID" value="QLL34089.1"/>
    <property type="molecule type" value="Genomic_DNA"/>
</dbReference>
<dbReference type="Pfam" id="PF04433">
    <property type="entry name" value="SWIRM"/>
    <property type="match status" value="1"/>
</dbReference>
<dbReference type="AlphaFoldDB" id="A0A7G3ZKQ3"/>
<dbReference type="GO" id="GO:0003682">
    <property type="term" value="F:chromatin binding"/>
    <property type="evidence" value="ECO:0007669"/>
    <property type="project" value="TreeGrafter"/>
</dbReference>
<name>A0A7G3ZKQ3_9SACH</name>
<evidence type="ECO:0000259" key="2">
    <source>
        <dbReference type="PROSITE" id="PS50934"/>
    </source>
</evidence>
<dbReference type="SUPFAM" id="SSF46689">
    <property type="entry name" value="Homeodomain-like"/>
    <property type="match status" value="1"/>
</dbReference>
<dbReference type="PANTHER" id="PTHR12374">
    <property type="entry name" value="TRANSCRIPTIONAL ADAPTOR 2 ADA2 -RELATED"/>
    <property type="match status" value="1"/>
</dbReference>
<proteinExistence type="predicted"/>
<feature type="region of interest" description="Disordered" evidence="1">
    <location>
        <begin position="1"/>
        <end position="22"/>
    </location>
</feature>
<dbReference type="RefSeq" id="XP_037140763.1">
    <property type="nucleotide sequence ID" value="XM_037284867.1"/>
</dbReference>
<dbReference type="OrthoDB" id="5598695at2759"/>
<evidence type="ECO:0000313" key="4">
    <source>
        <dbReference type="Proteomes" id="UP000515788"/>
    </source>
</evidence>
<dbReference type="InterPro" id="IPR036388">
    <property type="entry name" value="WH-like_DNA-bd_sf"/>
</dbReference>
<sequence length="306" mass="34161">MEFYSPQPEHAQLHGGAAGSKHASQLLAMLHREVDDSLDAVLEEKSILSPPPSPETSDDEAEDEGHSKIVVGPAWSPGLDAHKARVVLRNFLAEYRGLGPSGAAVRRRAGLGKSLREPERFYRTRRRRVQGLEKPGSDEEEEEEDESDVVRPSTPARRHRRVTAPPCVSPLASAAVLSHGASHYVPSMSWQSLPDYCPPVDTLPNDRCLKVEWKGSPMDLSGDPLRHLLHPAELALAQVLRLPCDLYLDSKRRLFLEKTHRLKQGLPFRRTDAQKACKIDVNKASRLYAAFEKVGWLKDSNFTSFL</sequence>
<reference evidence="3 4" key="1">
    <citation type="submission" date="2020-06" db="EMBL/GenBank/DDBJ databases">
        <title>The yeast mating-type switching endonuclease HO is a domesticated member of an unorthodox homing genetic element family.</title>
        <authorList>
            <person name="Coughlan A.Y."/>
            <person name="Lombardi L."/>
            <person name="Braun-Galleani S."/>
            <person name="Martos A.R."/>
            <person name="Galeote V."/>
            <person name="Bigey F."/>
            <person name="Dequin S."/>
            <person name="Byrne K.P."/>
            <person name="Wolfe K.H."/>
        </authorList>
    </citation>
    <scope>NUCLEOTIDE SEQUENCE [LARGE SCALE GENOMIC DNA]</scope>
    <source>
        <strain evidence="3 4">CBS764</strain>
    </source>
</reference>
<dbReference type="InterPro" id="IPR009057">
    <property type="entry name" value="Homeodomain-like_sf"/>
</dbReference>
<dbReference type="FunFam" id="1.10.10.10:FF:000087">
    <property type="entry name" value="Transcriptional adapter 2"/>
    <property type="match status" value="1"/>
</dbReference>
<feature type="region of interest" description="Disordered" evidence="1">
    <location>
        <begin position="41"/>
        <end position="65"/>
    </location>
</feature>
<feature type="compositionally biased region" description="Acidic residues" evidence="1">
    <location>
        <begin position="138"/>
        <end position="147"/>
    </location>
</feature>
<keyword evidence="4" id="KW-1185">Reference proteome</keyword>
<dbReference type="GO" id="GO:0006357">
    <property type="term" value="P:regulation of transcription by RNA polymerase II"/>
    <property type="evidence" value="ECO:0007669"/>
    <property type="project" value="TreeGrafter"/>
</dbReference>